<dbReference type="EMBL" id="JBHLUU010000022">
    <property type="protein sequence ID" value="MFC0475112.1"/>
    <property type="molecule type" value="Genomic_DNA"/>
</dbReference>
<evidence type="ECO:0000256" key="4">
    <source>
        <dbReference type="ARBA" id="ARBA00023136"/>
    </source>
</evidence>
<dbReference type="RefSeq" id="WP_377057836.1">
    <property type="nucleotide sequence ID" value="NZ_JBHLUU010000022.1"/>
</dbReference>
<evidence type="ECO:0000256" key="1">
    <source>
        <dbReference type="ARBA" id="ARBA00022475"/>
    </source>
</evidence>
<proteinExistence type="inferred from homology"/>
<name>A0ABV6KQ43_9BACI</name>
<evidence type="ECO:0000313" key="7">
    <source>
        <dbReference type="Proteomes" id="UP001589738"/>
    </source>
</evidence>
<protein>
    <recommendedName>
        <fullName evidence="5">UPF0344 protein ACFFHF_07555</fullName>
    </recommendedName>
</protein>
<keyword evidence="3 5" id="KW-1133">Transmembrane helix</keyword>
<accession>A0ABV6KQ43</accession>
<feature type="transmembrane region" description="Helical" evidence="5">
    <location>
        <begin position="37"/>
        <end position="61"/>
    </location>
</feature>
<keyword evidence="2 5" id="KW-0812">Transmembrane</keyword>
<keyword evidence="1 5" id="KW-1003">Cell membrane</keyword>
<feature type="transmembrane region" description="Helical" evidence="5">
    <location>
        <begin position="6"/>
        <end position="25"/>
    </location>
</feature>
<reference evidence="6 7" key="1">
    <citation type="submission" date="2024-09" db="EMBL/GenBank/DDBJ databases">
        <authorList>
            <person name="Sun Q."/>
            <person name="Mori K."/>
        </authorList>
    </citation>
    <scope>NUCLEOTIDE SEQUENCE [LARGE SCALE GENOMIC DNA]</scope>
    <source>
        <strain evidence="6 7">CGMCC 1.9126</strain>
    </source>
</reference>
<feature type="transmembrane region" description="Helical" evidence="5">
    <location>
        <begin position="97"/>
        <end position="117"/>
    </location>
</feature>
<dbReference type="Proteomes" id="UP001589738">
    <property type="component" value="Unassembled WGS sequence"/>
</dbReference>
<dbReference type="Pfam" id="PF07457">
    <property type="entry name" value="DUF1516"/>
    <property type="match status" value="1"/>
</dbReference>
<evidence type="ECO:0000256" key="5">
    <source>
        <dbReference type="HAMAP-Rule" id="MF_01536"/>
    </source>
</evidence>
<gene>
    <name evidence="6" type="ORF">ACFFHF_07555</name>
</gene>
<comment type="similarity">
    <text evidence="5">Belongs to the UPF0344 family.</text>
</comment>
<feature type="transmembrane region" description="Helical" evidence="5">
    <location>
        <begin position="67"/>
        <end position="85"/>
    </location>
</feature>
<dbReference type="NCBIfam" id="NF010196">
    <property type="entry name" value="PRK13673.1-3"/>
    <property type="match status" value="1"/>
</dbReference>
<evidence type="ECO:0000256" key="3">
    <source>
        <dbReference type="ARBA" id="ARBA00022989"/>
    </source>
</evidence>
<keyword evidence="4 5" id="KW-0472">Membrane</keyword>
<keyword evidence="7" id="KW-1185">Reference proteome</keyword>
<evidence type="ECO:0000256" key="2">
    <source>
        <dbReference type="ARBA" id="ARBA00022692"/>
    </source>
</evidence>
<comment type="subcellular location">
    <subcellularLocation>
        <location evidence="5">Cell membrane</location>
        <topology evidence="5">Multi-pass membrane protein</topology>
    </subcellularLocation>
</comment>
<organism evidence="6 7">
    <name type="scientific">Robertmurraya beringensis</name>
    <dbReference type="NCBI Taxonomy" id="641660"/>
    <lineage>
        <taxon>Bacteria</taxon>
        <taxon>Bacillati</taxon>
        <taxon>Bacillota</taxon>
        <taxon>Bacilli</taxon>
        <taxon>Bacillales</taxon>
        <taxon>Bacillaceae</taxon>
        <taxon>Robertmurraya</taxon>
    </lineage>
</organism>
<sequence length="122" mass="13563">MSINTHAHITAWVLALVLFFVATSLHKSGKAKAAKIVHMILRVLYILVFATGGMLVHTLFSMQPGEYIAKVLIGLWVIAAMEMVLVRTVKGKETKSLWIQFYIAVVLAILLGLRLPLGFQLF</sequence>
<dbReference type="InterPro" id="IPR010899">
    <property type="entry name" value="UPF0344"/>
</dbReference>
<dbReference type="HAMAP" id="MF_01536">
    <property type="entry name" value="UPF0344"/>
    <property type="match status" value="1"/>
</dbReference>
<comment type="caution">
    <text evidence="6">The sequence shown here is derived from an EMBL/GenBank/DDBJ whole genome shotgun (WGS) entry which is preliminary data.</text>
</comment>
<evidence type="ECO:0000313" key="6">
    <source>
        <dbReference type="EMBL" id="MFC0475112.1"/>
    </source>
</evidence>